<evidence type="ECO:0000256" key="1">
    <source>
        <dbReference type="ARBA" id="ARBA00006479"/>
    </source>
</evidence>
<dbReference type="PROSITE" id="PS01125">
    <property type="entry name" value="ROK"/>
    <property type="match status" value="1"/>
</dbReference>
<dbReference type="EMBL" id="BAAAQN010000080">
    <property type="protein sequence ID" value="GAA2060810.1"/>
    <property type="molecule type" value="Genomic_DNA"/>
</dbReference>
<dbReference type="InterPro" id="IPR043129">
    <property type="entry name" value="ATPase_NBD"/>
</dbReference>
<dbReference type="InterPro" id="IPR036390">
    <property type="entry name" value="WH_DNA-bd_sf"/>
</dbReference>
<dbReference type="PANTHER" id="PTHR18964:SF173">
    <property type="entry name" value="GLUCOKINASE"/>
    <property type="match status" value="1"/>
</dbReference>
<evidence type="ECO:0000313" key="2">
    <source>
        <dbReference type="EMBL" id="GAA2060810.1"/>
    </source>
</evidence>
<accession>A0ABN2VFS2</accession>
<comment type="caution">
    <text evidence="2">The sequence shown here is derived from an EMBL/GenBank/DDBJ whole genome shotgun (WGS) entry which is preliminary data.</text>
</comment>
<keyword evidence="3" id="KW-1185">Reference proteome</keyword>
<name>A0ABN2VFS2_9ACTN</name>
<sequence>MNSAAKRRLASLSELAGLVADGAATTRSAIVGATGLSRAAIAQRVDLLIERGLLVETEPAAADRGRPPLTLDLSDAEIVVAGCDLGATHSRVAVATLSGRVLAERARAIDINAGPEAVLGRVRADLEELLAEAGRPAEHLRAVGIGVPGPVEFASGTVVRPPIMAGWDGCRVPGFFEDRFAIAERAPVLVPVLVDNDVNTMALGEYTHRRDSRHLLYVKVGTGIGCGVISDGLLHRGASGAAGDIGHIQLPGHEEVLCHCGNTGCVEAVASGSAIAAALRAQGIEAGGAADVVRLVSEGQPAARRQVRLAGQRIGEVLASLVSFHNPDTIVIGGILAQLHEDLLADVRAVIYRRALPLATRSLAIETSVLGERAGVMGSVRLAARHLLSVEGMAGIIGDV</sequence>
<dbReference type="Gene3D" id="3.30.420.40">
    <property type="match status" value="2"/>
</dbReference>
<reference evidence="2 3" key="1">
    <citation type="journal article" date="2019" name="Int. J. Syst. Evol. Microbiol.">
        <title>The Global Catalogue of Microorganisms (GCM) 10K type strain sequencing project: providing services to taxonomists for standard genome sequencing and annotation.</title>
        <authorList>
            <consortium name="The Broad Institute Genomics Platform"/>
            <consortium name="The Broad Institute Genome Sequencing Center for Infectious Disease"/>
            <person name="Wu L."/>
            <person name="Ma J."/>
        </authorList>
    </citation>
    <scope>NUCLEOTIDE SEQUENCE [LARGE SCALE GENOMIC DNA]</scope>
    <source>
        <strain evidence="2 3">JCM 16014</strain>
    </source>
</reference>
<dbReference type="SUPFAM" id="SSF46785">
    <property type="entry name" value="Winged helix' DNA-binding domain"/>
    <property type="match status" value="1"/>
</dbReference>
<protein>
    <submittedName>
        <fullName evidence="2">ROK family protein</fullName>
    </submittedName>
</protein>
<organism evidence="2 3">
    <name type="scientific">Catenulispora yoronensis</name>
    <dbReference type="NCBI Taxonomy" id="450799"/>
    <lineage>
        <taxon>Bacteria</taxon>
        <taxon>Bacillati</taxon>
        <taxon>Actinomycetota</taxon>
        <taxon>Actinomycetes</taxon>
        <taxon>Catenulisporales</taxon>
        <taxon>Catenulisporaceae</taxon>
        <taxon>Catenulispora</taxon>
    </lineage>
</organism>
<comment type="similarity">
    <text evidence="1">Belongs to the ROK (NagC/XylR) family.</text>
</comment>
<dbReference type="Proteomes" id="UP001500751">
    <property type="component" value="Unassembled WGS sequence"/>
</dbReference>
<dbReference type="InterPro" id="IPR036388">
    <property type="entry name" value="WH-like_DNA-bd_sf"/>
</dbReference>
<dbReference type="RefSeq" id="WP_344671387.1">
    <property type="nucleotide sequence ID" value="NZ_BAAAQN010000080.1"/>
</dbReference>
<dbReference type="InterPro" id="IPR049874">
    <property type="entry name" value="ROK_cs"/>
</dbReference>
<gene>
    <name evidence="2" type="ORF">GCM10009839_84560</name>
</gene>
<dbReference type="InterPro" id="IPR000600">
    <property type="entry name" value="ROK"/>
</dbReference>
<dbReference type="SUPFAM" id="SSF53067">
    <property type="entry name" value="Actin-like ATPase domain"/>
    <property type="match status" value="1"/>
</dbReference>
<dbReference type="Gene3D" id="1.10.10.10">
    <property type="entry name" value="Winged helix-like DNA-binding domain superfamily/Winged helix DNA-binding domain"/>
    <property type="match status" value="1"/>
</dbReference>
<dbReference type="PANTHER" id="PTHR18964">
    <property type="entry name" value="ROK (REPRESSOR, ORF, KINASE) FAMILY"/>
    <property type="match status" value="1"/>
</dbReference>
<dbReference type="Pfam" id="PF00480">
    <property type="entry name" value="ROK"/>
    <property type="match status" value="1"/>
</dbReference>
<proteinExistence type="inferred from homology"/>
<evidence type="ECO:0000313" key="3">
    <source>
        <dbReference type="Proteomes" id="UP001500751"/>
    </source>
</evidence>